<dbReference type="EMBL" id="DPRK01000082">
    <property type="protein sequence ID" value="HCY80957.1"/>
    <property type="molecule type" value="Genomic_DNA"/>
</dbReference>
<name>A0A3D6BQP7_9FLAO</name>
<evidence type="ECO:0000313" key="1">
    <source>
        <dbReference type="EMBL" id="HCY80957.1"/>
    </source>
</evidence>
<comment type="caution">
    <text evidence="1">The sequence shown here is derived from an EMBL/GenBank/DDBJ whole genome shotgun (WGS) entry which is preliminary data.</text>
</comment>
<protein>
    <submittedName>
        <fullName evidence="1">Uncharacterized protein</fullName>
    </submittedName>
</protein>
<dbReference type="AlphaFoldDB" id="A0A3D6BQP7"/>
<proteinExistence type="predicted"/>
<gene>
    <name evidence="1" type="ORF">DHV22_04785</name>
</gene>
<accession>A0A3D6BQP7</accession>
<reference evidence="1 2" key="1">
    <citation type="journal article" date="2018" name="Nat. Biotechnol.">
        <title>A standardized bacterial taxonomy based on genome phylogeny substantially revises the tree of life.</title>
        <authorList>
            <person name="Parks D.H."/>
            <person name="Chuvochina M."/>
            <person name="Waite D.W."/>
            <person name="Rinke C."/>
            <person name="Skarshewski A."/>
            <person name="Chaumeil P.A."/>
            <person name="Hugenholtz P."/>
        </authorList>
    </citation>
    <scope>NUCLEOTIDE SEQUENCE [LARGE SCALE GENOMIC DNA]</scope>
    <source>
        <strain evidence="1">UBA10227</strain>
    </source>
</reference>
<sequence>ENGEVNLKKVIERVKYFNFSLIKDKDPKKHDLLVLKATGPKDIWPCHLSIHVGHDKVLMQTSKKKSGLVDYKPIVEKNLLMIFRPNFV</sequence>
<organism evidence="1 2">
    <name type="scientific">Xanthomarina gelatinilytica</name>
    <dbReference type="NCBI Taxonomy" id="1137281"/>
    <lineage>
        <taxon>Bacteria</taxon>
        <taxon>Pseudomonadati</taxon>
        <taxon>Bacteroidota</taxon>
        <taxon>Flavobacteriia</taxon>
        <taxon>Flavobacteriales</taxon>
        <taxon>Flavobacteriaceae</taxon>
        <taxon>Xanthomarina</taxon>
    </lineage>
</organism>
<evidence type="ECO:0000313" key="2">
    <source>
        <dbReference type="Proteomes" id="UP000263268"/>
    </source>
</evidence>
<feature type="non-terminal residue" evidence="1">
    <location>
        <position position="1"/>
    </location>
</feature>
<dbReference type="Proteomes" id="UP000263268">
    <property type="component" value="Unassembled WGS sequence"/>
</dbReference>